<name>A0A6C2TVL7_PONDE</name>
<evidence type="ECO:0000313" key="2">
    <source>
        <dbReference type="EMBL" id="VGO11534.1"/>
    </source>
</evidence>
<evidence type="ECO:0000313" key="3">
    <source>
        <dbReference type="Proteomes" id="UP000366872"/>
    </source>
</evidence>
<dbReference type="PANTHER" id="PTHR33336">
    <property type="entry name" value="QUINOL MONOOXYGENASE YGIN-RELATED"/>
    <property type="match status" value="1"/>
</dbReference>
<evidence type="ECO:0000259" key="1">
    <source>
        <dbReference type="PROSITE" id="PS51725"/>
    </source>
</evidence>
<dbReference type="SUPFAM" id="SSF54909">
    <property type="entry name" value="Dimeric alpha+beta barrel"/>
    <property type="match status" value="1"/>
</dbReference>
<dbReference type="InterPro" id="IPR050744">
    <property type="entry name" value="AI-2_Isomerase_LsrG"/>
</dbReference>
<reference evidence="2 3" key="1">
    <citation type="submission" date="2019-04" db="EMBL/GenBank/DDBJ databases">
        <authorList>
            <person name="Van Vliet M D."/>
        </authorList>
    </citation>
    <scope>NUCLEOTIDE SEQUENCE [LARGE SCALE GENOMIC DNA]</scope>
    <source>
        <strain evidence="2 3">F1</strain>
    </source>
</reference>
<dbReference type="AlphaFoldDB" id="A0A6C2TVL7"/>
<dbReference type="EMBL" id="CAAHFG010000001">
    <property type="protein sequence ID" value="VGO11534.1"/>
    <property type="molecule type" value="Genomic_DNA"/>
</dbReference>
<dbReference type="RefSeq" id="WP_136077286.1">
    <property type="nucleotide sequence ID" value="NZ_CAAHFG010000001.1"/>
</dbReference>
<dbReference type="InterPro" id="IPR007138">
    <property type="entry name" value="ABM_dom"/>
</dbReference>
<keyword evidence="3" id="KW-1185">Reference proteome</keyword>
<organism evidence="2 3">
    <name type="scientific">Pontiella desulfatans</name>
    <dbReference type="NCBI Taxonomy" id="2750659"/>
    <lineage>
        <taxon>Bacteria</taxon>
        <taxon>Pseudomonadati</taxon>
        <taxon>Kiritimatiellota</taxon>
        <taxon>Kiritimatiellia</taxon>
        <taxon>Kiritimatiellales</taxon>
        <taxon>Pontiellaceae</taxon>
        <taxon>Pontiella</taxon>
    </lineage>
</organism>
<accession>A0A6C2TVL7</accession>
<keyword evidence="2" id="KW-0503">Monooxygenase</keyword>
<feature type="domain" description="ABM" evidence="1">
    <location>
        <begin position="81"/>
        <end position="177"/>
    </location>
</feature>
<dbReference type="PANTHER" id="PTHR33336:SF3">
    <property type="entry name" value="ABM DOMAIN-CONTAINING PROTEIN"/>
    <property type="match status" value="1"/>
</dbReference>
<protein>
    <submittedName>
        <fullName evidence="2">Putative quinol monooxygenase YgiN</fullName>
    </submittedName>
</protein>
<dbReference type="GO" id="GO:0005829">
    <property type="term" value="C:cytosol"/>
    <property type="evidence" value="ECO:0007669"/>
    <property type="project" value="TreeGrafter"/>
</dbReference>
<proteinExistence type="predicted"/>
<dbReference type="PROSITE" id="PS51257">
    <property type="entry name" value="PROKAR_LIPOPROTEIN"/>
    <property type="match status" value="1"/>
</dbReference>
<dbReference type="Proteomes" id="UP000366872">
    <property type="component" value="Unassembled WGS sequence"/>
</dbReference>
<gene>
    <name evidence="2" type="primary">ygiN</name>
    <name evidence="2" type="ORF">PDESU_00078</name>
</gene>
<sequence length="180" mass="20246">MKTIANIAMVVCAAVLLSGCTITKFTATERGNAGRELLDLHEAHEKKIIGDAEYQRLKTKILERSKDSINKKRKGSSKDMVHVIAFIKVKPEHREELIKIFNANVPNVLAEDGCIQYTLTTDTDSGIGIQQRDETILTVIEKWESLEALQAHLEAPHMDQYRQDTEGMTEGVELRVLQDT</sequence>
<dbReference type="InterPro" id="IPR011008">
    <property type="entry name" value="Dimeric_a/b-barrel"/>
</dbReference>
<dbReference type="Pfam" id="PF03992">
    <property type="entry name" value="ABM"/>
    <property type="match status" value="1"/>
</dbReference>
<dbReference type="PROSITE" id="PS51725">
    <property type="entry name" value="ABM"/>
    <property type="match status" value="1"/>
</dbReference>
<dbReference type="GO" id="GO:0004497">
    <property type="term" value="F:monooxygenase activity"/>
    <property type="evidence" value="ECO:0007669"/>
    <property type="project" value="UniProtKB-KW"/>
</dbReference>
<keyword evidence="2" id="KW-0560">Oxidoreductase</keyword>
<dbReference type="Gene3D" id="3.30.70.100">
    <property type="match status" value="1"/>
</dbReference>